<evidence type="ECO:0000256" key="16">
    <source>
        <dbReference type="SAM" id="MobiDB-lite"/>
    </source>
</evidence>
<keyword evidence="6 15" id="KW-0479">Metal-binding</keyword>
<dbReference type="GO" id="GO:0006308">
    <property type="term" value="P:DNA catabolic process"/>
    <property type="evidence" value="ECO:0007669"/>
    <property type="project" value="UniProtKB-UniRule"/>
</dbReference>
<dbReference type="GO" id="GO:0046872">
    <property type="term" value="F:metal ion binding"/>
    <property type="evidence" value="ECO:0007669"/>
    <property type="project" value="UniProtKB-UniRule"/>
</dbReference>
<comment type="subcellular location">
    <subcellularLocation>
        <location evidence="2 15">Nucleus</location>
    </subcellularLocation>
</comment>
<feature type="domain" description="ERCC4" evidence="17">
    <location>
        <begin position="325"/>
        <end position="422"/>
    </location>
</feature>
<dbReference type="GO" id="GO:0000712">
    <property type="term" value="P:resolution of meiotic recombination intermediates"/>
    <property type="evidence" value="ECO:0007669"/>
    <property type="project" value="UniProtKB-ARBA"/>
</dbReference>
<dbReference type="PANTHER" id="PTHR13451">
    <property type="entry name" value="CLASS II CROSSOVER JUNCTION ENDONUCLEASE MUS81"/>
    <property type="match status" value="1"/>
</dbReference>
<feature type="compositionally biased region" description="Polar residues" evidence="16">
    <location>
        <begin position="100"/>
        <end position="109"/>
    </location>
</feature>
<keyword evidence="5 15" id="KW-0540">Nuclease</keyword>
<evidence type="ECO:0000313" key="19">
    <source>
        <dbReference type="Proteomes" id="UP001152885"/>
    </source>
</evidence>
<comment type="similarity">
    <text evidence="3 15">Belongs to the XPF family.</text>
</comment>
<dbReference type="InterPro" id="IPR036388">
    <property type="entry name" value="WH-like_DNA-bd_sf"/>
</dbReference>
<dbReference type="InterPro" id="IPR011335">
    <property type="entry name" value="Restrct_endonuc-II-like"/>
</dbReference>
<keyword evidence="9 15" id="KW-0378">Hydrolase</keyword>
<evidence type="ECO:0000259" key="17">
    <source>
        <dbReference type="SMART" id="SM00891"/>
    </source>
</evidence>
<evidence type="ECO:0000256" key="10">
    <source>
        <dbReference type="ARBA" id="ARBA00022842"/>
    </source>
</evidence>
<dbReference type="GO" id="GO:0005634">
    <property type="term" value="C:nucleus"/>
    <property type="evidence" value="ECO:0007669"/>
    <property type="project" value="UniProtKB-SubCell"/>
</dbReference>
<dbReference type="InterPro" id="IPR042530">
    <property type="entry name" value="EME1/EME2_C"/>
</dbReference>
<dbReference type="FunFam" id="1.10.10.10:FF:000307">
    <property type="entry name" value="Crossover junction endonuclease MUS81"/>
    <property type="match status" value="1"/>
</dbReference>
<dbReference type="Gene3D" id="1.10.150.670">
    <property type="entry name" value="Crossover junction endonuclease EME1, DNA-binding domain"/>
    <property type="match status" value="1"/>
</dbReference>
<dbReference type="SUPFAM" id="SSF47802">
    <property type="entry name" value="DNA polymerase beta, N-terminal domain-like"/>
    <property type="match status" value="1"/>
</dbReference>
<dbReference type="GO" id="GO:0048476">
    <property type="term" value="C:Holliday junction resolvase complex"/>
    <property type="evidence" value="ECO:0007669"/>
    <property type="project" value="UniProtKB-UniRule"/>
</dbReference>
<keyword evidence="10 15" id="KW-0460">Magnesium</keyword>
<evidence type="ECO:0000256" key="11">
    <source>
        <dbReference type="ARBA" id="ARBA00023172"/>
    </source>
</evidence>
<dbReference type="Proteomes" id="UP001152885">
    <property type="component" value="Unassembled WGS sequence"/>
</dbReference>
<evidence type="ECO:0000256" key="15">
    <source>
        <dbReference type="RuleBase" id="RU369042"/>
    </source>
</evidence>
<dbReference type="GO" id="GO:0003677">
    <property type="term" value="F:DNA binding"/>
    <property type="evidence" value="ECO:0007669"/>
    <property type="project" value="UniProtKB-UniRule"/>
</dbReference>
<dbReference type="GO" id="GO:0048257">
    <property type="term" value="F:3'-flap endonuclease activity"/>
    <property type="evidence" value="ECO:0007669"/>
    <property type="project" value="TreeGrafter"/>
</dbReference>
<dbReference type="InterPro" id="IPR033309">
    <property type="entry name" value="Mus81"/>
</dbReference>
<dbReference type="OrthoDB" id="5963188at2759"/>
<evidence type="ECO:0000256" key="6">
    <source>
        <dbReference type="ARBA" id="ARBA00022723"/>
    </source>
</evidence>
<dbReference type="InterPro" id="IPR027421">
    <property type="entry name" value="DNA_pol_lamdba_lyase_dom_sf"/>
</dbReference>
<dbReference type="Pfam" id="PF21136">
    <property type="entry name" value="WHD_MUS81"/>
    <property type="match status" value="1"/>
</dbReference>
<dbReference type="EC" id="3.1.22.-" evidence="15"/>
<keyword evidence="13 15" id="KW-0539">Nucleus</keyword>
<evidence type="ECO:0000256" key="9">
    <source>
        <dbReference type="ARBA" id="ARBA00022801"/>
    </source>
</evidence>
<comment type="caution">
    <text evidence="18">The sequence shown here is derived from an EMBL/GenBank/DDBJ whole genome shotgun (WGS) entry which is preliminary data.</text>
</comment>
<protein>
    <recommendedName>
        <fullName evidence="4 15">Crossover junction endonuclease MUS81</fullName>
        <ecNumber evidence="15">3.1.22.-</ecNumber>
    </recommendedName>
</protein>
<dbReference type="GO" id="GO:0000727">
    <property type="term" value="P:double-strand break repair via break-induced replication"/>
    <property type="evidence" value="ECO:0007669"/>
    <property type="project" value="UniProtKB-UniRule"/>
</dbReference>
<gene>
    <name evidence="18" type="ORF">CANVERA_P5285</name>
</gene>
<evidence type="ECO:0000256" key="14">
    <source>
        <dbReference type="ARBA" id="ARBA00023254"/>
    </source>
</evidence>
<keyword evidence="14" id="KW-0469">Meiosis</keyword>
<name>A0A9W4XFS3_9ASCO</name>
<keyword evidence="7 15" id="KW-0255">Endonuclease</keyword>
<proteinExistence type="inferred from homology"/>
<evidence type="ECO:0000256" key="1">
    <source>
        <dbReference type="ARBA" id="ARBA00001946"/>
    </source>
</evidence>
<comment type="cofactor">
    <cofactor evidence="1 15">
        <name>Mg(2+)</name>
        <dbReference type="ChEBI" id="CHEBI:18420"/>
    </cofactor>
</comment>
<dbReference type="SUPFAM" id="SSF52980">
    <property type="entry name" value="Restriction endonuclease-like"/>
    <property type="match status" value="1"/>
</dbReference>
<dbReference type="Gene3D" id="3.40.50.10130">
    <property type="match status" value="1"/>
</dbReference>
<dbReference type="CDD" id="cd20074">
    <property type="entry name" value="XPF_nuclease_Mus81"/>
    <property type="match status" value="1"/>
</dbReference>
<dbReference type="AlphaFoldDB" id="A0A9W4XFS3"/>
<keyword evidence="8 15" id="KW-0227">DNA damage</keyword>
<dbReference type="EMBL" id="CANTUO010000007">
    <property type="protein sequence ID" value="CAI5760777.1"/>
    <property type="molecule type" value="Genomic_DNA"/>
</dbReference>
<dbReference type="PANTHER" id="PTHR13451:SF0">
    <property type="entry name" value="CROSSOVER JUNCTION ENDONUCLEASE MUS81"/>
    <property type="match status" value="1"/>
</dbReference>
<dbReference type="InterPro" id="IPR006166">
    <property type="entry name" value="ERCC4_domain"/>
</dbReference>
<organism evidence="18 19">
    <name type="scientific">Candida verbasci</name>
    <dbReference type="NCBI Taxonomy" id="1227364"/>
    <lineage>
        <taxon>Eukaryota</taxon>
        <taxon>Fungi</taxon>
        <taxon>Dikarya</taxon>
        <taxon>Ascomycota</taxon>
        <taxon>Saccharomycotina</taxon>
        <taxon>Pichiomycetes</taxon>
        <taxon>Debaryomycetaceae</taxon>
        <taxon>Candida/Lodderomyces clade</taxon>
        <taxon>Candida</taxon>
    </lineage>
</organism>
<evidence type="ECO:0000313" key="18">
    <source>
        <dbReference type="EMBL" id="CAI5760777.1"/>
    </source>
</evidence>
<evidence type="ECO:0000256" key="12">
    <source>
        <dbReference type="ARBA" id="ARBA00023204"/>
    </source>
</evidence>
<feature type="region of interest" description="Disordered" evidence="16">
    <location>
        <begin position="100"/>
        <end position="122"/>
    </location>
</feature>
<dbReference type="SMART" id="SM00891">
    <property type="entry name" value="ERCC4"/>
    <property type="match status" value="1"/>
</dbReference>
<evidence type="ECO:0000256" key="7">
    <source>
        <dbReference type="ARBA" id="ARBA00022759"/>
    </source>
</evidence>
<evidence type="ECO:0000256" key="13">
    <source>
        <dbReference type="ARBA" id="ARBA00023242"/>
    </source>
</evidence>
<dbReference type="Gene3D" id="1.10.10.10">
    <property type="entry name" value="Winged helix-like DNA-binding domain superfamily/Winged helix DNA-binding domain"/>
    <property type="match status" value="1"/>
</dbReference>
<dbReference type="GO" id="GO:0031573">
    <property type="term" value="P:mitotic intra-S DNA damage checkpoint signaling"/>
    <property type="evidence" value="ECO:0007669"/>
    <property type="project" value="TreeGrafter"/>
</dbReference>
<dbReference type="InterPro" id="IPR047417">
    <property type="entry name" value="WHD_MUS81"/>
</dbReference>
<dbReference type="Gene3D" id="1.10.150.110">
    <property type="entry name" value="DNA polymerase beta, N-terminal domain-like"/>
    <property type="match status" value="1"/>
</dbReference>
<comment type="subunit">
    <text evidence="15">Interacts with EME1.</text>
</comment>
<evidence type="ECO:0000256" key="2">
    <source>
        <dbReference type="ARBA" id="ARBA00004123"/>
    </source>
</evidence>
<reference evidence="18" key="1">
    <citation type="submission" date="2022-12" db="EMBL/GenBank/DDBJ databases">
        <authorList>
            <person name="Brejova B."/>
        </authorList>
    </citation>
    <scope>NUCLEOTIDE SEQUENCE</scope>
</reference>
<evidence type="ECO:0000256" key="4">
    <source>
        <dbReference type="ARBA" id="ARBA00017114"/>
    </source>
</evidence>
<sequence length="613" mass="71156">MSNNSIPSDFKPLFIQWIEDEAIKATKKGSKLAILYNKSLDQLRTFDLPINDLKTLKSIKFVGEKTVSLLRKRIDNYCNDNNWSIPLGFLEKDEQHSLNLKNTRNSNPGDSIDQRPTKRAKTTRKYVPKNRSGGFAILIALYLKDKIRKGLTRDQITTIATPYSDKSFISNPSSKEFHSAWNSIKTLINQDLVVVSGRSPKLYYLTDEGESLAKQLKTTTEITSSPISNNNYVDTSFDNGVRLNSSGILDSSSPIRELHNPAHSNKFILDELDKLNNNSSKFHTNHHNLNNDMVLNNNKFQHDSKNRCFNNVRYEIWQPQDYEIILYIDNRELRSSNERDYYQKRLSLGSIKCEIKTLASGDALWIARNLKTKNESILNFICERKRIDDLCDSIKDGRFQEQKNRMSKSGMKHCYYIIEEMMVYKDHVIDLMESIKTSISQTMTNAHYYLRRFSNIDETVNFLNGNTQVIKEILSNTNLIVLKPSDIKNQDHYLDILLSFRNKFENSKSSKYECVHLFSSFQDLLVKSKQMTVKEMFILMLMTIRGCSLEKAITIQKKFPTPKSLLLYYQKNRLIPIEIQKKLLMDEFKDQIGNKKIGKVLSEKIWDIWGNNS</sequence>
<evidence type="ECO:0000256" key="5">
    <source>
        <dbReference type="ARBA" id="ARBA00022722"/>
    </source>
</evidence>
<accession>A0A9W4XFS3</accession>
<dbReference type="CDD" id="cd21036">
    <property type="entry name" value="WH_MUS81"/>
    <property type="match status" value="1"/>
</dbReference>
<keyword evidence="19" id="KW-1185">Reference proteome</keyword>
<evidence type="ECO:0000256" key="8">
    <source>
        <dbReference type="ARBA" id="ARBA00022763"/>
    </source>
</evidence>
<dbReference type="Pfam" id="PF02732">
    <property type="entry name" value="ERCC4"/>
    <property type="match status" value="1"/>
</dbReference>
<comment type="function">
    <text evidence="15">Interacts with EME1 to form a DNA structure-specific endonuclease with substrate preference for branched DNA structures with a 5'-end at the branch nick. Typical substrates include 3'-flap structures, D-loops, replication forks and nicked Holliday junctions. May be required in mitosis for the processing of stalled or collapsed replication fork intermediates. May be required in meiosis for the repair of meiosis-specific double strand breaks subsequent to single-end invasion (SEI).</text>
</comment>
<dbReference type="GO" id="GO:0008821">
    <property type="term" value="F:crossover junction DNA endonuclease activity"/>
    <property type="evidence" value="ECO:0007669"/>
    <property type="project" value="UniProtKB-UniRule"/>
</dbReference>
<dbReference type="InterPro" id="IPR047416">
    <property type="entry name" value="XPF_nuclease_Mus81"/>
</dbReference>
<keyword evidence="12 15" id="KW-0234">DNA repair</keyword>
<keyword evidence="11 15" id="KW-0233">DNA recombination</keyword>
<evidence type="ECO:0000256" key="3">
    <source>
        <dbReference type="ARBA" id="ARBA00010015"/>
    </source>
</evidence>